<feature type="transmembrane region" description="Helical" evidence="6">
    <location>
        <begin position="30"/>
        <end position="48"/>
    </location>
</feature>
<feature type="transmembrane region" description="Helical" evidence="6">
    <location>
        <begin position="54"/>
        <end position="76"/>
    </location>
</feature>
<protein>
    <recommendedName>
        <fullName evidence="7">TLC domain-containing protein</fullName>
    </recommendedName>
</protein>
<evidence type="ECO:0000256" key="1">
    <source>
        <dbReference type="ARBA" id="ARBA00004141"/>
    </source>
</evidence>
<gene>
    <name evidence="8" type="ORF">PBAH0796_LOCUS20966</name>
</gene>
<feature type="region of interest" description="Disordered" evidence="5">
    <location>
        <begin position="1"/>
        <end position="22"/>
    </location>
</feature>
<feature type="transmembrane region" description="Helical" evidence="6">
    <location>
        <begin position="248"/>
        <end position="274"/>
    </location>
</feature>
<accession>A0A7S0ASE2</accession>
<organism evidence="8">
    <name type="scientific">Pyrodinium bahamense</name>
    <dbReference type="NCBI Taxonomy" id="73915"/>
    <lineage>
        <taxon>Eukaryota</taxon>
        <taxon>Sar</taxon>
        <taxon>Alveolata</taxon>
        <taxon>Dinophyceae</taxon>
        <taxon>Gonyaulacales</taxon>
        <taxon>Pyrocystaceae</taxon>
        <taxon>Pyrodinium</taxon>
    </lineage>
</organism>
<evidence type="ECO:0000259" key="7">
    <source>
        <dbReference type="Pfam" id="PF03798"/>
    </source>
</evidence>
<reference evidence="8" key="1">
    <citation type="submission" date="2021-01" db="EMBL/GenBank/DDBJ databases">
        <authorList>
            <person name="Corre E."/>
            <person name="Pelletier E."/>
            <person name="Niang G."/>
            <person name="Scheremetjew M."/>
            <person name="Finn R."/>
            <person name="Kale V."/>
            <person name="Holt S."/>
            <person name="Cochrane G."/>
            <person name="Meng A."/>
            <person name="Brown T."/>
            <person name="Cohen L."/>
        </authorList>
    </citation>
    <scope>NUCLEOTIDE SEQUENCE</scope>
    <source>
        <strain evidence="8">Pbaha01</strain>
    </source>
</reference>
<evidence type="ECO:0000256" key="2">
    <source>
        <dbReference type="ARBA" id="ARBA00022692"/>
    </source>
</evidence>
<dbReference type="AlphaFoldDB" id="A0A7S0ASE2"/>
<dbReference type="InterPro" id="IPR006634">
    <property type="entry name" value="TLC-dom"/>
</dbReference>
<comment type="subcellular location">
    <subcellularLocation>
        <location evidence="1">Membrane</location>
        <topology evidence="1">Multi-pass membrane protein</topology>
    </subcellularLocation>
</comment>
<evidence type="ECO:0000313" key="8">
    <source>
        <dbReference type="EMBL" id="CAD8372626.1"/>
    </source>
</evidence>
<sequence>MGSAPRAGEADPEMPKAPPAAASPELRHDWVNVVTLCLIFAMASASLWSGEDSLGHTMVVVFTSTYLVCDIVWVTLQPAIVRTPGSIVAHHVVTLVVIYGTVENVTHRVNASRALLVEINTVLLTLRRRLGRPVWCEAAFYATWGLLRLVWFPILSVAMLASTFGFADQLRASMPACLLVDVRSPPPIKAYASISFAAVVVLQYYWTFTLLRSLVCGKAGAAEALLGRAARHSDATGLPARSDGRRGVLLPLLLALLGGSALALLAGSALVGLLRQ</sequence>
<name>A0A7S0ASE2_9DINO</name>
<keyword evidence="4 6" id="KW-0472">Membrane</keyword>
<keyword evidence="3 6" id="KW-1133">Transmembrane helix</keyword>
<evidence type="ECO:0000256" key="6">
    <source>
        <dbReference type="SAM" id="Phobius"/>
    </source>
</evidence>
<evidence type="ECO:0000256" key="4">
    <source>
        <dbReference type="ARBA" id="ARBA00023136"/>
    </source>
</evidence>
<dbReference type="Pfam" id="PF03798">
    <property type="entry name" value="TRAM_LAG1_CLN8"/>
    <property type="match status" value="1"/>
</dbReference>
<feature type="domain" description="TLC" evidence="7">
    <location>
        <begin position="34"/>
        <end position="212"/>
    </location>
</feature>
<dbReference type="GO" id="GO:0016020">
    <property type="term" value="C:membrane"/>
    <property type="evidence" value="ECO:0007669"/>
    <property type="project" value="UniProtKB-SubCell"/>
</dbReference>
<evidence type="ECO:0000256" key="3">
    <source>
        <dbReference type="ARBA" id="ARBA00022989"/>
    </source>
</evidence>
<evidence type="ECO:0000256" key="5">
    <source>
        <dbReference type="SAM" id="MobiDB-lite"/>
    </source>
</evidence>
<feature type="transmembrane region" description="Helical" evidence="6">
    <location>
        <begin position="149"/>
        <end position="167"/>
    </location>
</feature>
<proteinExistence type="predicted"/>
<dbReference type="EMBL" id="HBEG01034305">
    <property type="protein sequence ID" value="CAD8372626.1"/>
    <property type="molecule type" value="Transcribed_RNA"/>
</dbReference>
<keyword evidence="2 6" id="KW-0812">Transmembrane</keyword>